<dbReference type="InterPro" id="IPR013783">
    <property type="entry name" value="Ig-like_fold"/>
</dbReference>
<evidence type="ECO:0000313" key="3">
    <source>
        <dbReference type="Proteomes" id="UP000626554"/>
    </source>
</evidence>
<dbReference type="NCBIfam" id="TIGR04183">
    <property type="entry name" value="Por_Secre_tail"/>
    <property type="match status" value="1"/>
</dbReference>
<name>A0ABX2Q4D5_9BACT</name>
<evidence type="ECO:0000259" key="1">
    <source>
        <dbReference type="Pfam" id="PF18962"/>
    </source>
</evidence>
<dbReference type="EMBL" id="JABKAV010000026">
    <property type="protein sequence ID" value="NVO85286.1"/>
    <property type="molecule type" value="Genomic_DNA"/>
</dbReference>
<organism evidence="2 3">
    <name type="scientific">Hymenobacter terrestris</name>
    <dbReference type="NCBI Taxonomy" id="2748310"/>
    <lineage>
        <taxon>Bacteria</taxon>
        <taxon>Pseudomonadati</taxon>
        <taxon>Bacteroidota</taxon>
        <taxon>Cytophagia</taxon>
        <taxon>Cytophagales</taxon>
        <taxon>Hymenobacteraceae</taxon>
        <taxon>Hymenobacter</taxon>
    </lineage>
</organism>
<feature type="domain" description="Secretion system C-terminal sorting" evidence="1">
    <location>
        <begin position="88"/>
        <end position="156"/>
    </location>
</feature>
<dbReference type="InterPro" id="IPR026444">
    <property type="entry name" value="Secre_tail"/>
</dbReference>
<proteinExistence type="predicted"/>
<gene>
    <name evidence="2" type="ORF">HW556_10390</name>
</gene>
<dbReference type="RefSeq" id="WP_176899955.1">
    <property type="nucleotide sequence ID" value="NZ_JABKAV010000026.1"/>
</dbReference>
<dbReference type="Pfam" id="PF18962">
    <property type="entry name" value="Por_Secre_tail"/>
    <property type="match status" value="1"/>
</dbReference>
<dbReference type="Proteomes" id="UP000626554">
    <property type="component" value="Unassembled WGS sequence"/>
</dbReference>
<accession>A0ABX2Q4D5</accession>
<evidence type="ECO:0000313" key="2">
    <source>
        <dbReference type="EMBL" id="NVO85286.1"/>
    </source>
</evidence>
<sequence>MKLDWATATELNNDYFEVQRSASGQTFAPISQVPGSGTTSSGATYSFTDPAPLAGSSYYRLRQVDRDGSEAFSAVVVVTGPQQLEALIYPNPGATTITLPTGTGQPVDYRVYTATGRTVLAGRMAGGTSFDVQQIPAGLYLIELTTAGQRHVQRFVRH</sequence>
<keyword evidence="3" id="KW-1185">Reference proteome</keyword>
<comment type="caution">
    <text evidence="2">The sequence shown here is derived from an EMBL/GenBank/DDBJ whole genome shotgun (WGS) entry which is preliminary data.</text>
</comment>
<dbReference type="Gene3D" id="2.60.40.10">
    <property type="entry name" value="Immunoglobulins"/>
    <property type="match status" value="1"/>
</dbReference>
<reference evidence="2 3" key="1">
    <citation type="submission" date="2020-05" db="EMBL/GenBank/DDBJ databases">
        <title>Hymenobacter terrestris sp. nov. and Hymenobacter lapidiphilus sp. nov., isolated from regoliths in Antarctica.</title>
        <authorList>
            <person name="Sedlacek I."/>
            <person name="Pantucek R."/>
            <person name="Zeman M."/>
            <person name="Holochova P."/>
            <person name="Kralova S."/>
            <person name="Stankova E."/>
            <person name="Sedo O."/>
            <person name="Micenkova L."/>
            <person name="Svec P."/>
            <person name="Gupta V."/>
            <person name="Sood U."/>
            <person name="Korpole U.S."/>
            <person name="Lal R."/>
        </authorList>
    </citation>
    <scope>NUCLEOTIDE SEQUENCE [LARGE SCALE GENOMIC DNA]</scope>
    <source>
        <strain evidence="2 3">P5252</strain>
    </source>
</reference>
<protein>
    <submittedName>
        <fullName evidence="2">T9SS type A sorting domain-containing protein</fullName>
    </submittedName>
</protein>